<dbReference type="InterPro" id="IPR049552">
    <property type="entry name" value="PKS_DH_N"/>
</dbReference>
<dbReference type="PROSITE" id="PS52004">
    <property type="entry name" value="KS3_2"/>
    <property type="match status" value="1"/>
</dbReference>
<dbReference type="InterPro" id="IPR020807">
    <property type="entry name" value="PKS_DH"/>
</dbReference>
<feature type="domain" description="Ketosynthase family 3 (KS3)" evidence="6">
    <location>
        <begin position="34"/>
        <end position="457"/>
    </location>
</feature>
<evidence type="ECO:0000256" key="4">
    <source>
        <dbReference type="ARBA" id="ARBA00054155"/>
    </source>
</evidence>
<dbReference type="Gene3D" id="3.40.47.10">
    <property type="match status" value="1"/>
</dbReference>
<evidence type="ECO:0000256" key="5">
    <source>
        <dbReference type="PROSITE-ProRule" id="PRU01363"/>
    </source>
</evidence>
<dbReference type="InterPro" id="IPR001227">
    <property type="entry name" value="Ac_transferase_dom_sf"/>
</dbReference>
<feature type="domain" description="PKS/mFAS DH" evidence="7">
    <location>
        <begin position="914"/>
        <end position="1035"/>
    </location>
</feature>
<dbReference type="GO" id="GO:0004312">
    <property type="term" value="F:fatty acid synthase activity"/>
    <property type="evidence" value="ECO:0007669"/>
    <property type="project" value="TreeGrafter"/>
</dbReference>
<dbReference type="AlphaFoldDB" id="A0A6J4IGU3"/>
<comment type="function">
    <text evidence="4">Involved in production of the polyketide antibiotic thailandamide.</text>
</comment>
<dbReference type="GO" id="GO:0006633">
    <property type="term" value="P:fatty acid biosynthetic process"/>
    <property type="evidence" value="ECO:0007669"/>
    <property type="project" value="TreeGrafter"/>
</dbReference>
<comment type="caution">
    <text evidence="5">Lacks conserved residue(s) required for the propagation of feature annotation.</text>
</comment>
<dbReference type="SMART" id="SM00827">
    <property type="entry name" value="PKS_AT"/>
    <property type="match status" value="1"/>
</dbReference>
<dbReference type="Pfam" id="PF00109">
    <property type="entry name" value="ketoacyl-synt"/>
    <property type="match status" value="1"/>
</dbReference>
<dbReference type="SUPFAM" id="SSF55048">
    <property type="entry name" value="Probable ACP-binding domain of malonyl-CoA ACP transacylase"/>
    <property type="match status" value="1"/>
</dbReference>
<keyword evidence="1" id="KW-0596">Phosphopantetheine</keyword>
<sequence length="1035" mass="110393">MGTQPTDSKALLAAAYLELKKLRGQLQAARPPVHEPIAIIGMSCRFPGAPGPEAYWELLQAGRDAIREVPGNRWRWQDFYDPAPRKAHKTYSRWGGFLDDIGDFDPAFFDISPREAVSMDPQQRLLLEVAWETFENAGYTARRLANSATGVYVGSSYNGYYRYIEPGLTQADHTAGIGNQNGILPNRVSFCFGLRGPSVLVDTLCSSSLVAVHAACQALRQGECDLALAGGVNLLLSPQYYVGMSQLKIHSPDGRCRAFDHRANGIVLGEGVGAVLLKPLSRAIADKDPILAVIRGSAVNHGGSANGLTAPNPAAHAELIGTALRNAGVSAADVSYVEAHGTGTALGDPIEIEGLTKAFATHTARKQFCRIGSVKTNIGHLEAAAGIAQLIKVVLSLNKKQLPPSLHFERPNAAIRFEDTPFTVHTHLADWQAGGSRIAGISSFGIGGANAHVIVEEAAAPAEAIAPADGPSGSYFLALSAKSGPALARRAAQLDAYLERHGGVHPADLCKSANAGRDHFGVRAGCVFGSIAELRQQLRALPEGRRVGSAPPVVAFLFTGQGAQYAGMGRQLFGEEPVFRAAVLECEAIVRQSADWSLCEVLFGDDDRIHQTQYTQPALFALAYGLAKLWASWGVKPAVMVGHSIGEYAMACLAGVFSTEDALRLVVARGRLMQALPPGSMATVFASPAQVEPLLPQYGPDLVVSAYNGPEHLVVSGRGESVAAMMTGLAARGIRTGRLRVSHAFHSPLMEPMLPEFGRVAAGVTYRLPAAGLISTVTGEAVRGEMANPAYWIDHVTAPVRFSGAVQTLLDRGVDVCLEIGPQPALTTLARSMAPDAGVAFLPGLRANAPGNRPLLEGLAELYRAGAGISWDTLYAHARGVQAPLPNYPFARSTYWITPPAPGTASPDRRADRHPFLGHPLTPVANQPGHFGWEATIDHAQYPFLGDHCIDQESIMPFSAYIEIATRAAEEVLGRPHCKIASLQLPRALVIPPDAAVRLQTLLVMQPGQAIRVEVYSQSGRRDWTLNAQATIETV</sequence>
<evidence type="ECO:0000256" key="1">
    <source>
        <dbReference type="ARBA" id="ARBA00022450"/>
    </source>
</evidence>
<dbReference type="SMART" id="SM00825">
    <property type="entry name" value="PKS_KS"/>
    <property type="match status" value="1"/>
</dbReference>
<dbReference type="InterPro" id="IPR050091">
    <property type="entry name" value="PKS_NRPS_Biosynth_Enz"/>
</dbReference>
<dbReference type="InterPro" id="IPR014043">
    <property type="entry name" value="Acyl_transferase_dom"/>
</dbReference>
<name>A0A6J4IGU3_9SPHI</name>
<dbReference type="PROSITE" id="PS52019">
    <property type="entry name" value="PKS_MFAS_DH"/>
    <property type="match status" value="1"/>
</dbReference>
<dbReference type="Gene3D" id="3.30.70.3290">
    <property type="match status" value="1"/>
</dbReference>
<dbReference type="InterPro" id="IPR020841">
    <property type="entry name" value="PKS_Beta-ketoAc_synthase_dom"/>
</dbReference>
<dbReference type="FunFam" id="3.40.47.10:FF:000019">
    <property type="entry name" value="Polyketide synthase type I"/>
    <property type="match status" value="1"/>
</dbReference>
<dbReference type="Pfam" id="PF21089">
    <property type="entry name" value="PKS_DH_N"/>
    <property type="match status" value="1"/>
</dbReference>
<evidence type="ECO:0000256" key="2">
    <source>
        <dbReference type="ARBA" id="ARBA00022553"/>
    </source>
</evidence>
<dbReference type="PANTHER" id="PTHR43775">
    <property type="entry name" value="FATTY ACID SYNTHASE"/>
    <property type="match status" value="1"/>
</dbReference>
<evidence type="ECO:0000313" key="8">
    <source>
        <dbReference type="EMBL" id="CAA9252320.1"/>
    </source>
</evidence>
<organism evidence="8">
    <name type="scientific">uncultured Cytophagales bacterium</name>
    <dbReference type="NCBI Taxonomy" id="158755"/>
    <lineage>
        <taxon>Bacteria</taxon>
        <taxon>Pseudomonadati</taxon>
        <taxon>Bacteroidota</taxon>
        <taxon>Sphingobacteriia</taxon>
        <taxon>Sphingobacteriales</taxon>
        <taxon>environmental samples</taxon>
    </lineage>
</organism>
<dbReference type="InterPro" id="IPR016035">
    <property type="entry name" value="Acyl_Trfase/lysoPLipase"/>
</dbReference>
<evidence type="ECO:0000256" key="3">
    <source>
        <dbReference type="ARBA" id="ARBA00022679"/>
    </source>
</evidence>
<dbReference type="EMBL" id="CADCTQ010000182">
    <property type="protein sequence ID" value="CAA9252320.1"/>
    <property type="molecule type" value="Genomic_DNA"/>
</dbReference>
<keyword evidence="3" id="KW-0808">Transferase</keyword>
<dbReference type="InterPro" id="IPR014031">
    <property type="entry name" value="Ketoacyl_synth_C"/>
</dbReference>
<proteinExistence type="predicted"/>
<dbReference type="SMART" id="SM00826">
    <property type="entry name" value="PKS_DH"/>
    <property type="match status" value="1"/>
</dbReference>
<evidence type="ECO:0000259" key="7">
    <source>
        <dbReference type="PROSITE" id="PS52019"/>
    </source>
</evidence>
<keyword evidence="2" id="KW-0597">Phosphoprotein</keyword>
<dbReference type="PANTHER" id="PTHR43775:SF37">
    <property type="entry name" value="SI:DKEY-61P9.11"/>
    <property type="match status" value="1"/>
</dbReference>
<gene>
    <name evidence="8" type="ORF">AVDCRST_MAG56-2164</name>
</gene>
<accession>A0A6J4IGU3</accession>
<dbReference type="InterPro" id="IPR016039">
    <property type="entry name" value="Thiolase-like"/>
</dbReference>
<dbReference type="InterPro" id="IPR049900">
    <property type="entry name" value="PKS_mFAS_DH"/>
</dbReference>
<dbReference type="SUPFAM" id="SSF52151">
    <property type="entry name" value="FabD/lysophospholipase-like"/>
    <property type="match status" value="1"/>
</dbReference>
<protein>
    <submittedName>
        <fullName evidence="8">Polyketide synthase modules and related proteins</fullName>
    </submittedName>
</protein>
<evidence type="ECO:0000259" key="6">
    <source>
        <dbReference type="PROSITE" id="PS52004"/>
    </source>
</evidence>
<dbReference type="Pfam" id="PF02801">
    <property type="entry name" value="Ketoacyl-synt_C"/>
    <property type="match status" value="1"/>
</dbReference>
<dbReference type="InterPro" id="IPR014030">
    <property type="entry name" value="Ketoacyl_synth_N"/>
</dbReference>
<dbReference type="Pfam" id="PF00698">
    <property type="entry name" value="Acyl_transf_1"/>
    <property type="match status" value="1"/>
</dbReference>
<reference evidence="8" key="1">
    <citation type="submission" date="2020-02" db="EMBL/GenBank/DDBJ databases">
        <authorList>
            <person name="Meier V. D."/>
        </authorList>
    </citation>
    <scope>NUCLEOTIDE SEQUENCE</scope>
    <source>
        <strain evidence="8">AVDCRST_MAG56</strain>
    </source>
</reference>
<dbReference type="InterPro" id="IPR016036">
    <property type="entry name" value="Malonyl_transacylase_ACP-bd"/>
</dbReference>
<dbReference type="Gene3D" id="3.10.129.10">
    <property type="entry name" value="Hotdog Thioesterase"/>
    <property type="match status" value="1"/>
</dbReference>
<dbReference type="CDD" id="cd00833">
    <property type="entry name" value="PKS"/>
    <property type="match status" value="1"/>
</dbReference>
<dbReference type="FunFam" id="3.40.366.10:FF:000002">
    <property type="entry name" value="Probable polyketide synthase 2"/>
    <property type="match status" value="1"/>
</dbReference>
<dbReference type="Pfam" id="PF22621">
    <property type="entry name" value="CurL-like_PKS_C"/>
    <property type="match status" value="1"/>
</dbReference>
<dbReference type="SUPFAM" id="SSF53901">
    <property type="entry name" value="Thiolase-like"/>
    <property type="match status" value="1"/>
</dbReference>
<dbReference type="Gene3D" id="3.40.366.10">
    <property type="entry name" value="Malonyl-Coenzyme A Acyl Carrier Protein, domain 2"/>
    <property type="match status" value="1"/>
</dbReference>